<reference evidence="11" key="1">
    <citation type="submission" date="2023-07" db="EMBL/GenBank/DDBJ databases">
        <title>Chryseobacterium sp. GMJ5 Genome sequencing and assembly.</title>
        <authorList>
            <person name="Jung Y."/>
        </authorList>
    </citation>
    <scope>NUCLEOTIDE SEQUENCE [LARGE SCALE GENOMIC DNA]</scope>
    <source>
        <strain evidence="11">GMJ5</strain>
    </source>
</reference>
<dbReference type="Pfam" id="PF18916">
    <property type="entry name" value="Lycopene_cyc"/>
    <property type="match status" value="2"/>
</dbReference>
<feature type="transmembrane region" description="Helical" evidence="8">
    <location>
        <begin position="79"/>
        <end position="99"/>
    </location>
</feature>
<comment type="pathway">
    <text evidence="2">Carotenoid biosynthesis.</text>
</comment>
<proteinExistence type="predicted"/>
<name>A0ABT2VU51_9FLAO</name>
<sequence>MEHYTYLLINFFTVIICFIFSFHHKIKFSRHFAAFVLCSVLVATVFIIWDAWFTKIGVWWFNDQYLVGIKIFQLPIEELMFFICIPFACVFTYFCLNKFFNFDWNPLPEKIFVIGFILILVVLAFIYCDFIYPFITFVVTALSLFALSFILKVQWIGKASVIYLILMPGFIAVNGILTGTGLDAPIVNYNPARIIGFRIFTIPVEDTIYGYTLILWNLYFFQKFKKKVRNYDINKMSSLPE</sequence>
<feature type="transmembrane region" description="Helical" evidence="8">
    <location>
        <begin position="194"/>
        <end position="219"/>
    </location>
</feature>
<evidence type="ECO:0000259" key="9">
    <source>
        <dbReference type="Pfam" id="PF18916"/>
    </source>
</evidence>
<feature type="transmembrane region" description="Helical" evidence="8">
    <location>
        <begin position="6"/>
        <end position="23"/>
    </location>
</feature>
<dbReference type="EMBL" id="JAOTEN010000001">
    <property type="protein sequence ID" value="MCU7613518.1"/>
    <property type="molecule type" value="Genomic_DNA"/>
</dbReference>
<dbReference type="InterPro" id="IPR017825">
    <property type="entry name" value="Lycopene_cyclase_dom"/>
</dbReference>
<comment type="caution">
    <text evidence="10">The sequence shown here is derived from an EMBL/GenBank/DDBJ whole genome shotgun (WGS) entry which is preliminary data.</text>
</comment>
<dbReference type="NCBIfam" id="TIGR03462">
    <property type="entry name" value="CarR_dom_SF"/>
    <property type="match status" value="1"/>
</dbReference>
<keyword evidence="3 8" id="KW-0812">Transmembrane</keyword>
<evidence type="ECO:0000256" key="1">
    <source>
        <dbReference type="ARBA" id="ARBA00004141"/>
    </source>
</evidence>
<evidence type="ECO:0000256" key="6">
    <source>
        <dbReference type="ARBA" id="ARBA00023136"/>
    </source>
</evidence>
<keyword evidence="6 8" id="KW-0472">Membrane</keyword>
<keyword evidence="4" id="KW-0125">Carotenoid biosynthesis</keyword>
<evidence type="ECO:0000256" key="3">
    <source>
        <dbReference type="ARBA" id="ARBA00022692"/>
    </source>
</evidence>
<evidence type="ECO:0000313" key="11">
    <source>
        <dbReference type="Proteomes" id="UP001208114"/>
    </source>
</evidence>
<evidence type="ECO:0000256" key="2">
    <source>
        <dbReference type="ARBA" id="ARBA00004829"/>
    </source>
</evidence>
<evidence type="ECO:0000256" key="7">
    <source>
        <dbReference type="ARBA" id="ARBA00023235"/>
    </source>
</evidence>
<evidence type="ECO:0000256" key="8">
    <source>
        <dbReference type="SAM" id="Phobius"/>
    </source>
</evidence>
<feature type="domain" description="Lycopene cyclase" evidence="9">
    <location>
        <begin position="3"/>
        <end position="96"/>
    </location>
</feature>
<protein>
    <submittedName>
        <fullName evidence="10">Lycopene cyclase domain-containing protein</fullName>
    </submittedName>
</protein>
<organism evidence="10 11">
    <name type="scientific">Chryseobacterium gilvum</name>
    <dbReference type="NCBI Taxonomy" id="2976534"/>
    <lineage>
        <taxon>Bacteria</taxon>
        <taxon>Pseudomonadati</taxon>
        <taxon>Bacteroidota</taxon>
        <taxon>Flavobacteriia</taxon>
        <taxon>Flavobacteriales</taxon>
        <taxon>Weeksellaceae</taxon>
        <taxon>Chryseobacterium group</taxon>
        <taxon>Chryseobacterium</taxon>
    </lineage>
</organism>
<evidence type="ECO:0000256" key="5">
    <source>
        <dbReference type="ARBA" id="ARBA00022989"/>
    </source>
</evidence>
<keyword evidence="7" id="KW-0413">Isomerase</keyword>
<keyword evidence="5 8" id="KW-1133">Transmembrane helix</keyword>
<dbReference type="Proteomes" id="UP001208114">
    <property type="component" value="Unassembled WGS sequence"/>
</dbReference>
<feature type="transmembrane region" description="Helical" evidence="8">
    <location>
        <begin position="163"/>
        <end position="182"/>
    </location>
</feature>
<keyword evidence="11" id="KW-1185">Reference proteome</keyword>
<gene>
    <name evidence="10" type="ORF">N0B16_03630</name>
</gene>
<comment type="subcellular location">
    <subcellularLocation>
        <location evidence="1">Membrane</location>
        <topology evidence="1">Multi-pass membrane protein</topology>
    </subcellularLocation>
</comment>
<accession>A0ABT2VU51</accession>
<evidence type="ECO:0000256" key="4">
    <source>
        <dbReference type="ARBA" id="ARBA00022746"/>
    </source>
</evidence>
<dbReference type="RefSeq" id="WP_262989365.1">
    <property type="nucleotide sequence ID" value="NZ_JAOTEN010000001.1"/>
</dbReference>
<feature type="transmembrane region" description="Helical" evidence="8">
    <location>
        <begin position="133"/>
        <end position="151"/>
    </location>
</feature>
<feature type="transmembrane region" description="Helical" evidence="8">
    <location>
        <begin position="111"/>
        <end position="127"/>
    </location>
</feature>
<evidence type="ECO:0000313" key="10">
    <source>
        <dbReference type="EMBL" id="MCU7613518.1"/>
    </source>
</evidence>
<feature type="transmembrane region" description="Helical" evidence="8">
    <location>
        <begin position="32"/>
        <end position="52"/>
    </location>
</feature>
<feature type="domain" description="Lycopene cyclase" evidence="9">
    <location>
        <begin position="131"/>
        <end position="224"/>
    </location>
</feature>